<dbReference type="AlphaFoldDB" id="A0A100Y3W8"/>
<comment type="caution">
    <text evidence="3">The sequence shown here is derived from an EMBL/GenBank/DDBJ whole genome shotgun (WGS) entry which is preliminary data.</text>
</comment>
<protein>
    <recommendedName>
        <fullName evidence="5">DUF3099 domain-containing protein</fullName>
    </recommendedName>
</protein>
<dbReference type="STRING" id="936756.ATE80_19690"/>
<keyword evidence="2" id="KW-0472">Membrane</keyword>
<dbReference type="Proteomes" id="UP000054011">
    <property type="component" value="Unassembled WGS sequence"/>
</dbReference>
<sequence>MRKHGGGGGQVFTITGARQGLADDVRGRQRRYVISMTVRTLAVIAAAALWNVERHVAVVALVLGAVVPYVAVVIANAGRETAPKLPSTFVSAPPVAHPVLEAPRPQDRTATGTGDADGAGDTTGHGAGDAPGARPAGPDGAGERTEKLKKSSDQ</sequence>
<feature type="compositionally biased region" description="Basic and acidic residues" evidence="1">
    <location>
        <begin position="141"/>
        <end position="154"/>
    </location>
</feature>
<accession>A0A100Y3W8</accession>
<reference evidence="3 4" key="1">
    <citation type="submission" date="2015-11" db="EMBL/GenBank/DDBJ databases">
        <title>Genome-wide analysis reveals the secondary metabolome in Streptomyces kanasensis ZX01.</title>
        <authorList>
            <person name="Zhang G."/>
            <person name="Han L."/>
            <person name="Feng J."/>
            <person name="Zhang X."/>
        </authorList>
    </citation>
    <scope>NUCLEOTIDE SEQUENCE [LARGE SCALE GENOMIC DNA]</scope>
    <source>
        <strain evidence="3 4">ZX01</strain>
    </source>
</reference>
<evidence type="ECO:0000313" key="4">
    <source>
        <dbReference type="Proteomes" id="UP000054011"/>
    </source>
</evidence>
<name>A0A100Y3W8_9ACTN</name>
<evidence type="ECO:0000256" key="1">
    <source>
        <dbReference type="SAM" id="MobiDB-lite"/>
    </source>
</evidence>
<dbReference type="Pfam" id="PF11298">
    <property type="entry name" value="DUF3099"/>
    <property type="match status" value="1"/>
</dbReference>
<keyword evidence="2" id="KW-0812">Transmembrane</keyword>
<feature type="region of interest" description="Disordered" evidence="1">
    <location>
        <begin position="83"/>
        <end position="154"/>
    </location>
</feature>
<organism evidence="3 4">
    <name type="scientific">Streptomyces kanasensis</name>
    <dbReference type="NCBI Taxonomy" id="936756"/>
    <lineage>
        <taxon>Bacteria</taxon>
        <taxon>Bacillati</taxon>
        <taxon>Actinomycetota</taxon>
        <taxon>Actinomycetes</taxon>
        <taxon>Kitasatosporales</taxon>
        <taxon>Streptomycetaceae</taxon>
        <taxon>Streptomyces</taxon>
    </lineage>
</organism>
<evidence type="ECO:0000256" key="2">
    <source>
        <dbReference type="SAM" id="Phobius"/>
    </source>
</evidence>
<feature type="transmembrane region" description="Helical" evidence="2">
    <location>
        <begin position="56"/>
        <end position="77"/>
    </location>
</feature>
<proteinExistence type="predicted"/>
<keyword evidence="2" id="KW-1133">Transmembrane helix</keyword>
<feature type="compositionally biased region" description="Gly residues" evidence="1">
    <location>
        <begin position="115"/>
        <end position="129"/>
    </location>
</feature>
<evidence type="ECO:0008006" key="5">
    <source>
        <dbReference type="Google" id="ProtNLM"/>
    </source>
</evidence>
<evidence type="ECO:0000313" key="3">
    <source>
        <dbReference type="EMBL" id="KUH37164.1"/>
    </source>
</evidence>
<dbReference type="InterPro" id="IPR021449">
    <property type="entry name" value="DUF3099"/>
</dbReference>
<keyword evidence="4" id="KW-1185">Reference proteome</keyword>
<dbReference type="EMBL" id="LNSV01000053">
    <property type="protein sequence ID" value="KUH37164.1"/>
    <property type="molecule type" value="Genomic_DNA"/>
</dbReference>
<feature type="transmembrane region" description="Helical" evidence="2">
    <location>
        <begin position="32"/>
        <end position="50"/>
    </location>
</feature>
<dbReference type="OrthoDB" id="4229919at2"/>
<gene>
    <name evidence="3" type="ORF">ATE80_19690</name>
</gene>
<dbReference type="RefSeq" id="WP_058943554.1">
    <property type="nucleotide sequence ID" value="NZ_LNSV01000053.1"/>
</dbReference>